<gene>
    <name evidence="1" type="ORF">KNV97_07905</name>
</gene>
<proteinExistence type="predicted"/>
<accession>A0A975UBV5</accession>
<dbReference type="Pfam" id="PF00106">
    <property type="entry name" value="adh_short"/>
    <property type="match status" value="1"/>
</dbReference>
<dbReference type="GO" id="GO:0016491">
    <property type="term" value="F:oxidoreductase activity"/>
    <property type="evidence" value="ECO:0007669"/>
    <property type="project" value="TreeGrafter"/>
</dbReference>
<dbReference type="PANTHER" id="PTHR43544:SF12">
    <property type="entry name" value="NAD(P)-BINDING ROSSMANN-FOLD SUPERFAMILY PROTEIN"/>
    <property type="match status" value="1"/>
</dbReference>
<dbReference type="KEGG" id="vos:KNV97_07905"/>
<dbReference type="InterPro" id="IPR002347">
    <property type="entry name" value="SDR_fam"/>
</dbReference>
<dbReference type="PANTHER" id="PTHR43544">
    <property type="entry name" value="SHORT-CHAIN DEHYDROGENASE/REDUCTASE"/>
    <property type="match status" value="1"/>
</dbReference>
<dbReference type="NCBIfam" id="NF006532">
    <property type="entry name" value="PRK09009.1"/>
    <property type="match status" value="1"/>
</dbReference>
<dbReference type="InterPro" id="IPR051468">
    <property type="entry name" value="Fungal_SecMetab_SDRs"/>
</dbReference>
<sequence>MHIVIIGGNGGIGFAMLQHTLERFPEAQITATFRRRRPQWPHPRVNWQSLDASNEDEVRRLSDTTDSVDWLINCIGLLHSAQQGPEKNINALNAEFFQHNMMVNTLPMLLLAKYFTPLLKRSTAPKFAALSARVGSISDNRLGGWYSYRASKAALNMVVKTLSIEWQRTLKHGTLLVLHPGTTDTALSAPFQANVPPGKLFTPAYVAQQLTDIITNATPEQSGSFLAYDGQTIPW</sequence>
<protein>
    <submittedName>
        <fullName evidence="1">SDR family oxidoreductase</fullName>
    </submittedName>
</protein>
<dbReference type="AlphaFoldDB" id="A0A975UBV5"/>
<dbReference type="EMBL" id="CP076643">
    <property type="protein sequence ID" value="QXO18201.1"/>
    <property type="molecule type" value="Genomic_DNA"/>
</dbReference>
<name>A0A975UBV5_9VIBR</name>
<dbReference type="RefSeq" id="WP_218562850.1">
    <property type="nucleotide sequence ID" value="NZ_CP076643.1"/>
</dbReference>
<keyword evidence="2" id="KW-1185">Reference proteome</keyword>
<dbReference type="Proteomes" id="UP000694232">
    <property type="component" value="Chromosome 1"/>
</dbReference>
<reference evidence="1" key="1">
    <citation type="submission" date="2021-06" db="EMBL/GenBank/DDBJ databases">
        <title>Vibrio nov. sp., novel gut bacterium isolated from Yellow Sea oyster.</title>
        <authorList>
            <person name="Muhammad N."/>
            <person name="Nguyen T.H."/>
            <person name="Lee Y.-J."/>
            <person name="Ko J."/>
            <person name="Kim S.-G."/>
        </authorList>
    </citation>
    <scope>NUCLEOTIDE SEQUENCE</scope>
    <source>
        <strain evidence="1">OG9-811</strain>
    </source>
</reference>
<dbReference type="GO" id="GO:0005737">
    <property type="term" value="C:cytoplasm"/>
    <property type="evidence" value="ECO:0007669"/>
    <property type="project" value="TreeGrafter"/>
</dbReference>
<organism evidence="1 2">
    <name type="scientific">Vibrio ostreae</name>
    <dbReference type="NCBI Taxonomy" id="2841925"/>
    <lineage>
        <taxon>Bacteria</taxon>
        <taxon>Pseudomonadati</taxon>
        <taxon>Pseudomonadota</taxon>
        <taxon>Gammaproteobacteria</taxon>
        <taxon>Vibrionales</taxon>
        <taxon>Vibrionaceae</taxon>
        <taxon>Vibrio</taxon>
    </lineage>
</organism>
<evidence type="ECO:0000313" key="1">
    <source>
        <dbReference type="EMBL" id="QXO18201.1"/>
    </source>
</evidence>
<evidence type="ECO:0000313" key="2">
    <source>
        <dbReference type="Proteomes" id="UP000694232"/>
    </source>
</evidence>